<dbReference type="EMBL" id="CP049056">
    <property type="protein sequence ID" value="QIE54458.1"/>
    <property type="molecule type" value="Genomic_DNA"/>
</dbReference>
<dbReference type="Proteomes" id="UP000503336">
    <property type="component" value="Chromosome"/>
</dbReference>
<dbReference type="Gene3D" id="3.30.9.10">
    <property type="entry name" value="D-Amino Acid Oxidase, subunit A, domain 2"/>
    <property type="match status" value="1"/>
</dbReference>
<dbReference type="AlphaFoldDB" id="A0A7L5BUP6"/>
<dbReference type="Pfam" id="PF01266">
    <property type="entry name" value="DAO"/>
    <property type="match status" value="1"/>
</dbReference>
<dbReference type="InterPro" id="IPR006076">
    <property type="entry name" value="FAD-dep_OxRdtase"/>
</dbReference>
<accession>A0A7L5BUP6</accession>
<dbReference type="PANTHER" id="PTHR13847">
    <property type="entry name" value="SARCOSINE DEHYDROGENASE-RELATED"/>
    <property type="match status" value="1"/>
</dbReference>
<evidence type="ECO:0000256" key="1">
    <source>
        <dbReference type="ARBA" id="ARBA00023002"/>
    </source>
</evidence>
<sequence length="425" mass="45319">MAATDEQSARPHVAVVGAGIVGVATSIWLRRAGARVTLIDREGPATGTSYGNAGILAAASVAPVTVPGLLAKAPGMLFDPMKPLFLRWSYLPRLAPWLRRYLAHGNEKAVERISHGLTELLGDTVDQHISLAAGTDAARFVKPVDYLYGYDSRADHDADSYSWSLRARRGFAFEEMDAAAIAAFDPALKGRFGFAVRCPGHGMISDPGAYVRALHAHLVDIGGQSLTATVSDIRVEQGRATGVVTDAGVIAADEVALTAGAWSGPIAKRLGVTMPLETERGYHVEFVDPSIELRAPVMVASGKFVATPMEGRLRCAGVVEFGGLDAPPSEAPFRMVEKKARALFPDLEYSETRRWMGHRPATTDSLPVIGRAPAAINVWLGYGHQHVGLTGGPKTGRWLASLICGERLNVDLAPFAPDRAAVVKT</sequence>
<dbReference type="RefSeq" id="WP_165094711.1">
    <property type="nucleotide sequence ID" value="NZ_CP049056.1"/>
</dbReference>
<gene>
    <name evidence="3" type="ORF">G5B40_02805</name>
</gene>
<dbReference type="PANTHER" id="PTHR13847:SF289">
    <property type="entry name" value="GLYCINE OXIDASE"/>
    <property type="match status" value="1"/>
</dbReference>
<dbReference type="Gene3D" id="3.50.50.60">
    <property type="entry name" value="FAD/NAD(P)-binding domain"/>
    <property type="match status" value="2"/>
</dbReference>
<dbReference type="GO" id="GO:0016491">
    <property type="term" value="F:oxidoreductase activity"/>
    <property type="evidence" value="ECO:0007669"/>
    <property type="project" value="UniProtKB-KW"/>
</dbReference>
<dbReference type="InterPro" id="IPR036188">
    <property type="entry name" value="FAD/NAD-bd_sf"/>
</dbReference>
<proteinExistence type="predicted"/>
<protein>
    <submittedName>
        <fullName evidence="3">FAD-dependent oxidoreductase</fullName>
    </submittedName>
</protein>
<evidence type="ECO:0000313" key="4">
    <source>
        <dbReference type="Proteomes" id="UP000503336"/>
    </source>
</evidence>
<evidence type="ECO:0000313" key="3">
    <source>
        <dbReference type="EMBL" id="QIE54458.1"/>
    </source>
</evidence>
<keyword evidence="4" id="KW-1185">Reference proteome</keyword>
<keyword evidence="1" id="KW-0560">Oxidoreductase</keyword>
<evidence type="ECO:0000259" key="2">
    <source>
        <dbReference type="Pfam" id="PF01266"/>
    </source>
</evidence>
<reference evidence="3 4" key="1">
    <citation type="submission" date="2020-02" db="EMBL/GenBank/DDBJ databases">
        <title>complete genome sequence of Rhodobacteraceae bacterium.</title>
        <authorList>
            <person name="Park J."/>
            <person name="Kim Y.-S."/>
            <person name="Kim K.-H."/>
        </authorList>
    </citation>
    <scope>NUCLEOTIDE SEQUENCE [LARGE SCALE GENOMIC DNA]</scope>
    <source>
        <strain evidence="3 4">RR4-56</strain>
    </source>
</reference>
<dbReference type="GO" id="GO:0005737">
    <property type="term" value="C:cytoplasm"/>
    <property type="evidence" value="ECO:0007669"/>
    <property type="project" value="TreeGrafter"/>
</dbReference>
<dbReference type="SUPFAM" id="SSF51905">
    <property type="entry name" value="FAD/NAD(P)-binding domain"/>
    <property type="match status" value="1"/>
</dbReference>
<organism evidence="3 4">
    <name type="scientific">Pikeienuella piscinae</name>
    <dbReference type="NCBI Taxonomy" id="2748098"/>
    <lineage>
        <taxon>Bacteria</taxon>
        <taxon>Pseudomonadati</taxon>
        <taxon>Pseudomonadota</taxon>
        <taxon>Alphaproteobacteria</taxon>
        <taxon>Rhodobacterales</taxon>
        <taxon>Paracoccaceae</taxon>
        <taxon>Pikeienuella</taxon>
    </lineage>
</organism>
<feature type="domain" description="FAD dependent oxidoreductase" evidence="2">
    <location>
        <begin position="12"/>
        <end position="402"/>
    </location>
</feature>
<dbReference type="KEGG" id="hdh:G5B40_02805"/>
<name>A0A7L5BUP6_9RHOB</name>
<dbReference type="SUPFAM" id="SSF54373">
    <property type="entry name" value="FAD-linked reductases, C-terminal domain"/>
    <property type="match status" value="1"/>
</dbReference>